<feature type="transmembrane region" description="Helical" evidence="1">
    <location>
        <begin position="311"/>
        <end position="331"/>
    </location>
</feature>
<dbReference type="AlphaFoldDB" id="A0A385Z3Q1"/>
<gene>
    <name evidence="2" type="ORF">D3880_13435</name>
</gene>
<evidence type="ECO:0000313" key="3">
    <source>
        <dbReference type="Proteomes" id="UP000265560"/>
    </source>
</evidence>
<proteinExistence type="predicted"/>
<organism evidence="2 3">
    <name type="scientific">Pseudomonas cavernae</name>
    <dbReference type="NCBI Taxonomy" id="2320867"/>
    <lineage>
        <taxon>Bacteria</taxon>
        <taxon>Pseudomonadati</taxon>
        <taxon>Pseudomonadota</taxon>
        <taxon>Gammaproteobacteria</taxon>
        <taxon>Pseudomonadales</taxon>
        <taxon>Pseudomonadaceae</taxon>
        <taxon>Pseudomonas</taxon>
    </lineage>
</organism>
<dbReference type="OrthoDB" id="5939709at2"/>
<feature type="transmembrane region" description="Helical" evidence="1">
    <location>
        <begin position="25"/>
        <end position="44"/>
    </location>
</feature>
<keyword evidence="1" id="KW-0812">Transmembrane</keyword>
<sequence length="366" mass="40828">MQDEKVGSARAKDPLVSIYSRRDDAVYVLLIGGLLLVVALATGFRPVEVGADTRLYSQLYQELLDGEESLYKLDVIYNATAEFFSAVGLSHGLFFSFVSSLSLFFFYSSLFKFNAYFQQSDVDAGLFIYGLLFLLCSPVFFSAQVNVIRQGVSCLALIYFYSCFLSGRYGFLFFFSAVIALGFHSSSILFVGVAVGLIFSYSCVLIFVLILAFAYSLGVSESLVRAFSTLSNFDIYSKVVEYGAMEGYRAGIRLDFAAFSCVLGLFLDLLSRLFLSVTQRTLFQGCLKIYWLFLIPFFIFGFGAFSDRLLLNAWLFFSVLIGVIFSQAHFFECIPRVLSFFVFCLAVIVYAMLAQGGGLFLSDLLS</sequence>
<accession>A0A385Z3Q1</accession>
<protein>
    <recommendedName>
        <fullName evidence="4">EpsG family protein</fullName>
    </recommendedName>
</protein>
<evidence type="ECO:0000313" key="2">
    <source>
        <dbReference type="EMBL" id="AYC33291.1"/>
    </source>
</evidence>
<keyword evidence="1" id="KW-1133">Transmembrane helix</keyword>
<dbReference type="KEGG" id="pcav:D3880_13435"/>
<feature type="transmembrane region" description="Helical" evidence="1">
    <location>
        <begin position="188"/>
        <end position="215"/>
    </location>
</feature>
<feature type="transmembrane region" description="Helical" evidence="1">
    <location>
        <begin position="83"/>
        <end position="106"/>
    </location>
</feature>
<keyword evidence="3" id="KW-1185">Reference proteome</keyword>
<feature type="transmembrane region" description="Helical" evidence="1">
    <location>
        <begin position="157"/>
        <end position="181"/>
    </location>
</feature>
<feature type="transmembrane region" description="Helical" evidence="1">
    <location>
        <begin position="126"/>
        <end position="145"/>
    </location>
</feature>
<keyword evidence="1" id="KW-0472">Membrane</keyword>
<dbReference type="Proteomes" id="UP000265560">
    <property type="component" value="Chromosome"/>
</dbReference>
<dbReference type="InterPro" id="IPR049458">
    <property type="entry name" value="EpsG-like"/>
</dbReference>
<dbReference type="Pfam" id="PF14897">
    <property type="entry name" value="EpsG"/>
    <property type="match status" value="1"/>
</dbReference>
<reference evidence="3" key="1">
    <citation type="submission" date="2018-09" db="EMBL/GenBank/DDBJ databases">
        <authorList>
            <person name="Zhu H."/>
        </authorList>
    </citation>
    <scope>NUCLEOTIDE SEQUENCE [LARGE SCALE GENOMIC DNA]</scope>
    <source>
        <strain evidence="3">K2W31S-8</strain>
    </source>
</reference>
<name>A0A385Z3Q1_9PSED</name>
<feature type="transmembrane region" description="Helical" evidence="1">
    <location>
        <begin position="338"/>
        <end position="361"/>
    </location>
</feature>
<feature type="transmembrane region" description="Helical" evidence="1">
    <location>
        <begin position="287"/>
        <end position="305"/>
    </location>
</feature>
<dbReference type="EMBL" id="CP032419">
    <property type="protein sequence ID" value="AYC33291.1"/>
    <property type="molecule type" value="Genomic_DNA"/>
</dbReference>
<feature type="transmembrane region" description="Helical" evidence="1">
    <location>
        <begin position="256"/>
        <end position="275"/>
    </location>
</feature>
<evidence type="ECO:0008006" key="4">
    <source>
        <dbReference type="Google" id="ProtNLM"/>
    </source>
</evidence>
<evidence type="ECO:0000256" key="1">
    <source>
        <dbReference type="SAM" id="Phobius"/>
    </source>
</evidence>